<evidence type="ECO:0000313" key="16">
    <source>
        <dbReference type="Proteomes" id="UP000184533"/>
    </source>
</evidence>
<name>A0A0F5LV79_9HYPH</name>
<evidence type="ECO:0000256" key="6">
    <source>
        <dbReference type="ARBA" id="ARBA00022825"/>
    </source>
</evidence>
<dbReference type="STRING" id="1121477.SAMN02745223_01872"/>
<evidence type="ECO:0000313" key="13">
    <source>
        <dbReference type="EMBL" id="KKB86280.1"/>
    </source>
</evidence>
<keyword evidence="15" id="KW-1185">Reference proteome</keyword>
<accession>A0A0F5LV79</accession>
<feature type="chain" id="PRO_5015038388" description="Tricorn protease homolog" evidence="10">
    <location>
        <begin position="23"/>
        <end position="1081"/>
    </location>
</feature>
<dbReference type="InterPro" id="IPR041489">
    <property type="entry name" value="PDZ_6"/>
</dbReference>
<evidence type="ECO:0000256" key="3">
    <source>
        <dbReference type="ARBA" id="ARBA00022490"/>
    </source>
</evidence>
<dbReference type="PANTHER" id="PTHR43253:SF1">
    <property type="entry name" value="TRICORN PROTEASE HOMOLOG 2-RELATED"/>
    <property type="match status" value="1"/>
</dbReference>
<dbReference type="EMBL" id="LAJF01000039">
    <property type="protein sequence ID" value="KKB86280.1"/>
    <property type="molecule type" value="Genomic_DNA"/>
</dbReference>
<dbReference type="Proteomes" id="UP000033608">
    <property type="component" value="Unassembled WGS sequence"/>
</dbReference>
<dbReference type="Proteomes" id="UP000184533">
    <property type="component" value="Unassembled WGS sequence"/>
</dbReference>
<dbReference type="PANTHER" id="PTHR43253">
    <property type="entry name" value="TRICORN PROTEASE HOMOLOG 2-RELATED"/>
    <property type="match status" value="1"/>
</dbReference>
<dbReference type="AlphaFoldDB" id="A0A0F5LV79"/>
<dbReference type="InterPro" id="IPR029045">
    <property type="entry name" value="ClpP/crotonase-like_dom_sf"/>
</dbReference>
<evidence type="ECO:0000313" key="12">
    <source>
        <dbReference type="EMBL" id="KKB86247.1"/>
    </source>
</evidence>
<reference evidence="14 16" key="2">
    <citation type="submission" date="2016-11" db="EMBL/GenBank/DDBJ databases">
        <authorList>
            <person name="Jaros S."/>
            <person name="Januszkiewicz K."/>
            <person name="Wedrychowicz H."/>
        </authorList>
    </citation>
    <scope>NUCLEOTIDE SEQUENCE [LARGE SCALE GENOMIC DNA]</scope>
    <source>
        <strain evidence="14 16">DSM 17137</strain>
    </source>
</reference>
<dbReference type="Pfam" id="PF07676">
    <property type="entry name" value="PD40"/>
    <property type="match status" value="2"/>
</dbReference>
<dbReference type="GO" id="GO:0006508">
    <property type="term" value="P:proteolysis"/>
    <property type="evidence" value="ECO:0007669"/>
    <property type="project" value="UniProtKB-UniRule"/>
</dbReference>
<keyword evidence="10" id="KW-0732">Signal</keyword>
<dbReference type="RefSeq" id="WP_046133934.1">
    <property type="nucleotide sequence ID" value="NZ_FQVC01000005.1"/>
</dbReference>
<dbReference type="SUPFAM" id="SSF82171">
    <property type="entry name" value="DPP6 N-terminal domain-like"/>
    <property type="match status" value="2"/>
</dbReference>
<dbReference type="InterPro" id="IPR011659">
    <property type="entry name" value="WD40"/>
</dbReference>
<organism evidence="13 15">
    <name type="scientific">Devosia limi DSM 17137</name>
    <dbReference type="NCBI Taxonomy" id="1121477"/>
    <lineage>
        <taxon>Bacteria</taxon>
        <taxon>Pseudomonadati</taxon>
        <taxon>Pseudomonadota</taxon>
        <taxon>Alphaproteobacteria</taxon>
        <taxon>Hyphomicrobiales</taxon>
        <taxon>Devosiaceae</taxon>
        <taxon>Devosia</taxon>
    </lineage>
</organism>
<feature type="site" description="Transition state stabilizer; via amide nitrogen" evidence="9">
    <location>
        <position position="981"/>
    </location>
</feature>
<dbReference type="Gene3D" id="2.120.10.30">
    <property type="entry name" value="TolB, C-terminal domain"/>
    <property type="match status" value="2"/>
</dbReference>
<dbReference type="InterPro" id="IPR036034">
    <property type="entry name" value="PDZ_sf"/>
</dbReference>
<dbReference type="CDD" id="cd07562">
    <property type="entry name" value="Peptidase_S41_TRI"/>
    <property type="match status" value="1"/>
</dbReference>
<keyword evidence="4 7" id="KW-0645">Protease</keyword>
<evidence type="ECO:0000313" key="15">
    <source>
        <dbReference type="Proteomes" id="UP000033608"/>
    </source>
</evidence>
<feature type="active site" description="Charge relay system" evidence="8">
    <location>
        <position position="757"/>
    </location>
</feature>
<dbReference type="InterPro" id="IPR028204">
    <property type="entry name" value="Tricorn_C1"/>
</dbReference>
<reference evidence="13 15" key="1">
    <citation type="submission" date="2015-03" db="EMBL/GenBank/DDBJ databases">
        <authorList>
            <person name="Hassan Y.I."/>
            <person name="Lepp D."/>
            <person name="Zhou T."/>
        </authorList>
    </citation>
    <scope>NUCLEOTIDE SEQUENCE [LARGE SCALE GENOMIC DNA]</scope>
    <source>
        <strain evidence="13 15">DSM 17137</strain>
    </source>
</reference>
<evidence type="ECO:0000256" key="5">
    <source>
        <dbReference type="ARBA" id="ARBA00022801"/>
    </source>
</evidence>
<feature type="active site" description="Nucleophile" evidence="8">
    <location>
        <position position="980"/>
    </location>
</feature>
<evidence type="ECO:0000256" key="10">
    <source>
        <dbReference type="SAM" id="SignalP"/>
    </source>
</evidence>
<dbReference type="SMART" id="SM00245">
    <property type="entry name" value="TSPc"/>
    <property type="match status" value="1"/>
</dbReference>
<comment type="function">
    <text evidence="7">Degrades oligopeptides.</text>
</comment>
<dbReference type="OrthoDB" id="9758793at2"/>
<keyword evidence="5 7" id="KW-0378">Hydrolase</keyword>
<dbReference type="Gene3D" id="3.90.226.10">
    <property type="entry name" value="2-enoyl-CoA Hydratase, Chain A, domain 1"/>
    <property type="match status" value="1"/>
</dbReference>
<dbReference type="PIRSF" id="PIRSF036421">
    <property type="entry name" value="Tricorn_protease"/>
    <property type="match status" value="1"/>
</dbReference>
<dbReference type="PROSITE" id="PS50106">
    <property type="entry name" value="PDZ"/>
    <property type="match status" value="1"/>
</dbReference>
<dbReference type="SUPFAM" id="SSF50156">
    <property type="entry name" value="PDZ domain-like"/>
    <property type="match status" value="1"/>
</dbReference>
<dbReference type="EMBL" id="LAJF01000039">
    <property type="protein sequence ID" value="KKB86247.1"/>
    <property type="molecule type" value="Genomic_DNA"/>
</dbReference>
<evidence type="ECO:0000256" key="1">
    <source>
        <dbReference type="ARBA" id="ARBA00004496"/>
    </source>
</evidence>
<dbReference type="SUPFAM" id="SSF52096">
    <property type="entry name" value="ClpP/crotonase"/>
    <property type="match status" value="1"/>
</dbReference>
<dbReference type="Pfam" id="PF14684">
    <property type="entry name" value="Tricorn_C1"/>
    <property type="match status" value="1"/>
</dbReference>
<dbReference type="InterPro" id="IPR011042">
    <property type="entry name" value="6-blade_b-propeller_TolB-like"/>
</dbReference>
<dbReference type="Pfam" id="PF03572">
    <property type="entry name" value="Peptidase_S41"/>
    <property type="match status" value="1"/>
</dbReference>
<gene>
    <name evidence="14" type="ORF">SAMN02745223_01872</name>
    <name evidence="12" type="ORF">VW29_03130</name>
    <name evidence="13" type="ORF">VW29_03315</name>
</gene>
<dbReference type="Gene3D" id="2.30.42.10">
    <property type="match status" value="1"/>
</dbReference>
<comment type="subcellular location">
    <subcellularLocation>
        <location evidence="1 7">Cytoplasm</location>
    </subcellularLocation>
</comment>
<keyword evidence="6 7" id="KW-0720">Serine protease</keyword>
<dbReference type="InterPro" id="IPR012393">
    <property type="entry name" value="Tricorn_protease"/>
</dbReference>
<evidence type="ECO:0000259" key="11">
    <source>
        <dbReference type="PROSITE" id="PS50106"/>
    </source>
</evidence>
<comment type="similarity">
    <text evidence="2 7">Belongs to the peptidase S41B family.</text>
</comment>
<evidence type="ECO:0000313" key="14">
    <source>
        <dbReference type="EMBL" id="SHF15092.1"/>
    </source>
</evidence>
<feature type="signal peptide" evidence="10">
    <location>
        <begin position="1"/>
        <end position="22"/>
    </location>
</feature>
<keyword evidence="3 7" id="KW-0963">Cytoplasm</keyword>
<evidence type="ECO:0000256" key="2">
    <source>
        <dbReference type="ARBA" id="ARBA00008524"/>
    </source>
</evidence>
<evidence type="ECO:0000256" key="4">
    <source>
        <dbReference type="ARBA" id="ARBA00022670"/>
    </source>
</evidence>
<evidence type="ECO:0000256" key="7">
    <source>
        <dbReference type="PIRNR" id="PIRNR036421"/>
    </source>
</evidence>
<feature type="active site" description="Charge relay system" evidence="8">
    <location>
        <position position="1038"/>
    </location>
</feature>
<proteinExistence type="inferred from homology"/>
<dbReference type="Pfam" id="PF26549">
    <property type="entry name" value="Tricorn_N"/>
    <property type="match status" value="1"/>
</dbReference>
<dbReference type="GO" id="GO:0005737">
    <property type="term" value="C:cytoplasm"/>
    <property type="evidence" value="ECO:0007669"/>
    <property type="project" value="UniProtKB-SubCell"/>
</dbReference>
<dbReference type="Pfam" id="PF17820">
    <property type="entry name" value="PDZ_6"/>
    <property type="match status" value="1"/>
</dbReference>
<dbReference type="InterPro" id="IPR005151">
    <property type="entry name" value="Tail-specific_protease"/>
</dbReference>
<dbReference type="EMBL" id="FQVC01000005">
    <property type="protein sequence ID" value="SHF15092.1"/>
    <property type="molecule type" value="Genomic_DNA"/>
</dbReference>
<evidence type="ECO:0000256" key="8">
    <source>
        <dbReference type="PIRSR" id="PIRSR036421-1"/>
    </source>
</evidence>
<dbReference type="InterPro" id="IPR001478">
    <property type="entry name" value="PDZ"/>
</dbReference>
<feature type="domain" description="PDZ" evidence="11">
    <location>
        <begin position="773"/>
        <end position="824"/>
    </location>
</feature>
<dbReference type="GO" id="GO:0008236">
    <property type="term" value="F:serine-type peptidase activity"/>
    <property type="evidence" value="ECO:0007669"/>
    <property type="project" value="UniProtKB-UniRule"/>
</dbReference>
<dbReference type="EC" id="3.4.21.-" evidence="7"/>
<sequence length="1081" mass="117216">MLKRVGAISLLALMAGIVPAMAQPMGEQPRWIRDPAIAPDGETLSFTYRGQVFLVDAEGGLAVPLTAAGSYSHGAVWAPDSERLALASEVNGNDDLYITDFSGSLQRYSWSQGSEVPTSFAPDGQSLLFTNLGIGDAERSVQGLLSYKPQLYSVDVATGRDRLVLPNQAAEARWNADQTKLVYTYDPSIDPSERQVRVAANARQIWVYDAISGVHDRLFAVDGADRLNPVWSADGQSLYYLSEASGRLNVWQAKADGSAETQLTHYTDDPVRDLSIADNGTMAFAYNGRIYVKAPGAAESVPIEILTLDQHAGHAMNYLADAITEFVSSPDGQRHALVANANVFLLDRSGLYRQITATPGEERNIAFSPDGSTLVYAAQREHEWGLYGVSLDTEEGGEPLALRYEETALYVPETGNALQPAFSPDGNKLAFIADRREVKVLDLETGAVASLFEPGDYNTSYFDGDLWFSWSPTSQDLLVQWRSIAVGEQVRLAIVPADGIGEPQPLPAAVNALYWGVWSQDGTQILAGTDHFGLRSAKLDRINSDLYRVFVSEEARQDFLDAAEGDISPDLINEDGNLVPQRYDAGGFRSQRLEGRLGDGFSTQPLMVPFDQQNMLAVQAGGDDQYGIFLLNLQTGEPTLIQEVTVPGLISASYVPALGIVDLASAGSIVSIPLAEPETISATPLRLFYSANREASRAAAYEQAWADIKYRYYDANLEGRDWDAIGAKYRAYLGSIASDRELADLIRAMYGELSASHMFIRDDGNRAPADGIGTQSASLGVYIDHGYDGEGRRVAALVPGGPLDRSGLGIDPGDIITSINGTPVPEAGGLERLLDLNFGKQVLLGIVDHDSDGKQERLVYVKPIHWFAELTLARERLLDARREMTERLSNACVAYQYVPGMNNPAYLEVLGRLSSARHVAKAAIIDVRSNTGGNLTRELVTLLTGQPYSTMGVDGRPGEIEPNNRWVWPSAVLVDSFGYSDGSVFPQAYHDLGIGTIVGDTVLNTGTAVNYVQSKVVPNLNYGIPVLPSRRLDGTYYENAVINPDIHVPFDPNNAGIGVDPQLEAAVAALMQQIGPDADCR</sequence>
<dbReference type="Gene3D" id="2.120.10.60">
    <property type="entry name" value="Tricorn protease N-terminal domain"/>
    <property type="match status" value="1"/>
</dbReference>
<evidence type="ECO:0000256" key="9">
    <source>
        <dbReference type="PIRSR" id="PIRSR036421-3"/>
    </source>
</evidence>
<dbReference type="Gene3D" id="3.30.750.44">
    <property type="match status" value="1"/>
</dbReference>
<protein>
    <recommendedName>
        <fullName evidence="7">Tricorn protease homolog</fullName>
        <ecNumber evidence="7">3.4.21.-</ecNumber>
    </recommendedName>
</protein>
<dbReference type="PATRIC" id="fig|1121477.3.peg.1686"/>